<feature type="chain" id="PRO_5019781071" evidence="1">
    <location>
        <begin position="22"/>
        <end position="60"/>
    </location>
</feature>
<evidence type="ECO:0000313" key="2">
    <source>
        <dbReference type="EMBL" id="RXI04521.1"/>
    </source>
</evidence>
<proteinExistence type="predicted"/>
<dbReference type="EMBL" id="RDQH01000329">
    <property type="protein sequence ID" value="RXI04521.1"/>
    <property type="molecule type" value="Genomic_DNA"/>
</dbReference>
<reference evidence="2 3" key="1">
    <citation type="submission" date="2018-10" db="EMBL/GenBank/DDBJ databases">
        <title>A high-quality apple genome assembly.</title>
        <authorList>
            <person name="Hu J."/>
        </authorList>
    </citation>
    <scope>NUCLEOTIDE SEQUENCE [LARGE SCALE GENOMIC DNA]</scope>
    <source>
        <strain evidence="3">cv. HFTH1</strain>
        <tissue evidence="2">Young leaf</tissue>
    </source>
</reference>
<organism evidence="2 3">
    <name type="scientific">Malus domestica</name>
    <name type="common">Apple</name>
    <name type="synonym">Pyrus malus</name>
    <dbReference type="NCBI Taxonomy" id="3750"/>
    <lineage>
        <taxon>Eukaryota</taxon>
        <taxon>Viridiplantae</taxon>
        <taxon>Streptophyta</taxon>
        <taxon>Embryophyta</taxon>
        <taxon>Tracheophyta</taxon>
        <taxon>Spermatophyta</taxon>
        <taxon>Magnoliopsida</taxon>
        <taxon>eudicotyledons</taxon>
        <taxon>Gunneridae</taxon>
        <taxon>Pentapetalae</taxon>
        <taxon>rosids</taxon>
        <taxon>fabids</taxon>
        <taxon>Rosales</taxon>
        <taxon>Rosaceae</taxon>
        <taxon>Amygdaloideae</taxon>
        <taxon>Maleae</taxon>
        <taxon>Malus</taxon>
    </lineage>
</organism>
<evidence type="ECO:0000256" key="1">
    <source>
        <dbReference type="SAM" id="SignalP"/>
    </source>
</evidence>
<feature type="signal peptide" evidence="1">
    <location>
        <begin position="1"/>
        <end position="21"/>
    </location>
</feature>
<comment type="caution">
    <text evidence="2">The sequence shown here is derived from an EMBL/GenBank/DDBJ whole genome shotgun (WGS) entry which is preliminary data.</text>
</comment>
<accession>A0A498KAQ0</accession>
<protein>
    <submittedName>
        <fullName evidence="2">Uncharacterized protein</fullName>
    </submittedName>
</protein>
<sequence length="60" mass="6823">MFNFWMVQATTILLVNWCKLAMSCWAKIEIINLSLSCSLSPVYFDHAHASCGHLLVSYVD</sequence>
<dbReference type="Proteomes" id="UP000290289">
    <property type="component" value="Chromosome 3"/>
</dbReference>
<name>A0A498KAQ0_MALDO</name>
<gene>
    <name evidence="2" type="ORF">DVH24_038795</name>
</gene>
<keyword evidence="1" id="KW-0732">Signal</keyword>
<dbReference type="AlphaFoldDB" id="A0A498KAQ0"/>
<evidence type="ECO:0000313" key="3">
    <source>
        <dbReference type="Proteomes" id="UP000290289"/>
    </source>
</evidence>
<keyword evidence="3" id="KW-1185">Reference proteome</keyword>